<protein>
    <submittedName>
        <fullName evidence="1">Uncharacterized protein</fullName>
    </submittedName>
</protein>
<dbReference type="AlphaFoldDB" id="A0A543G4G5"/>
<proteinExistence type="predicted"/>
<evidence type="ECO:0000313" key="1">
    <source>
        <dbReference type="EMBL" id="TQM40993.1"/>
    </source>
</evidence>
<dbReference type="Proteomes" id="UP000320773">
    <property type="component" value="Unassembled WGS sequence"/>
</dbReference>
<dbReference type="EMBL" id="VFPJ01000001">
    <property type="protein sequence ID" value="TQM40993.1"/>
    <property type="molecule type" value="Genomic_DNA"/>
</dbReference>
<accession>A0A543G4G5</accession>
<reference evidence="1 2" key="1">
    <citation type="submission" date="2019-06" db="EMBL/GenBank/DDBJ databases">
        <title>Genomic Encyclopedia of Archaeal and Bacterial Type Strains, Phase II (KMG-II): from individual species to whole genera.</title>
        <authorList>
            <person name="Goeker M."/>
        </authorList>
    </citation>
    <scope>NUCLEOTIDE SEQUENCE [LARGE SCALE GENOMIC DNA]</scope>
    <source>
        <strain evidence="1 2">DSM 24789</strain>
    </source>
</reference>
<comment type="caution">
    <text evidence="1">The sequence shown here is derived from an EMBL/GenBank/DDBJ whole genome shotgun (WGS) entry which is preliminary data.</text>
</comment>
<name>A0A543G4G5_9FLAO</name>
<evidence type="ECO:0000313" key="2">
    <source>
        <dbReference type="Proteomes" id="UP000320773"/>
    </source>
</evidence>
<organism evidence="1 2">
    <name type="scientific">Flavobacterium branchiophilum</name>
    <dbReference type="NCBI Taxonomy" id="55197"/>
    <lineage>
        <taxon>Bacteria</taxon>
        <taxon>Pseudomonadati</taxon>
        <taxon>Bacteroidota</taxon>
        <taxon>Flavobacteriia</taxon>
        <taxon>Flavobacteriales</taxon>
        <taxon>Flavobacteriaceae</taxon>
        <taxon>Flavobacterium</taxon>
    </lineage>
</organism>
<gene>
    <name evidence="1" type="ORF">BC670_1923</name>
</gene>
<sequence>MALENGFEPIVCYSKPHFEKKDVLYSIVKW</sequence>